<sequence length="82" mass="9488">MKSTDSYDKAVKLEKRAVFTSDLNSEKEDVEEISRRKGKRPVVIRDSSSEDEIHHLPPFPQMKHNTIFVWTNAREVSTTTIV</sequence>
<evidence type="ECO:0000313" key="2">
    <source>
        <dbReference type="Proteomes" id="UP000499080"/>
    </source>
</evidence>
<dbReference type="AlphaFoldDB" id="A0A4Y2IXL3"/>
<comment type="caution">
    <text evidence="1">The sequence shown here is derived from an EMBL/GenBank/DDBJ whole genome shotgun (WGS) entry which is preliminary data.</text>
</comment>
<gene>
    <name evidence="1" type="ORF">AVEN_200562_1</name>
</gene>
<evidence type="ECO:0000313" key="1">
    <source>
        <dbReference type="EMBL" id="GBM82658.1"/>
    </source>
</evidence>
<keyword evidence="2" id="KW-1185">Reference proteome</keyword>
<protein>
    <submittedName>
        <fullName evidence="1">Uncharacterized protein</fullName>
    </submittedName>
</protein>
<accession>A0A4Y2IXL3</accession>
<dbReference type="EMBL" id="BGPR01003024">
    <property type="protein sequence ID" value="GBM82658.1"/>
    <property type="molecule type" value="Genomic_DNA"/>
</dbReference>
<proteinExistence type="predicted"/>
<name>A0A4Y2IXL3_ARAVE</name>
<reference evidence="1 2" key="1">
    <citation type="journal article" date="2019" name="Sci. Rep.">
        <title>Orb-weaving spider Araneus ventricosus genome elucidates the spidroin gene catalogue.</title>
        <authorList>
            <person name="Kono N."/>
            <person name="Nakamura H."/>
            <person name="Ohtoshi R."/>
            <person name="Moran D.A.P."/>
            <person name="Shinohara A."/>
            <person name="Yoshida Y."/>
            <person name="Fujiwara M."/>
            <person name="Mori M."/>
            <person name="Tomita M."/>
            <person name="Arakawa K."/>
        </authorList>
    </citation>
    <scope>NUCLEOTIDE SEQUENCE [LARGE SCALE GENOMIC DNA]</scope>
</reference>
<organism evidence="1 2">
    <name type="scientific">Araneus ventricosus</name>
    <name type="common">Orbweaver spider</name>
    <name type="synonym">Epeira ventricosa</name>
    <dbReference type="NCBI Taxonomy" id="182803"/>
    <lineage>
        <taxon>Eukaryota</taxon>
        <taxon>Metazoa</taxon>
        <taxon>Ecdysozoa</taxon>
        <taxon>Arthropoda</taxon>
        <taxon>Chelicerata</taxon>
        <taxon>Arachnida</taxon>
        <taxon>Araneae</taxon>
        <taxon>Araneomorphae</taxon>
        <taxon>Entelegynae</taxon>
        <taxon>Araneoidea</taxon>
        <taxon>Araneidae</taxon>
        <taxon>Araneus</taxon>
    </lineage>
</organism>
<dbReference type="Proteomes" id="UP000499080">
    <property type="component" value="Unassembled WGS sequence"/>
</dbReference>